<feature type="transmembrane region" description="Helical" evidence="1">
    <location>
        <begin position="63"/>
        <end position="85"/>
    </location>
</feature>
<gene>
    <name evidence="2" type="ORF">BJY14_007704</name>
</gene>
<evidence type="ECO:0000313" key="3">
    <source>
        <dbReference type="Proteomes" id="UP000529783"/>
    </source>
</evidence>
<evidence type="ECO:0000313" key="2">
    <source>
        <dbReference type="EMBL" id="NYD51721.1"/>
    </source>
</evidence>
<dbReference type="RefSeq" id="WP_179848056.1">
    <property type="nucleotide sequence ID" value="NZ_JACCBA010000001.1"/>
</dbReference>
<evidence type="ECO:0000256" key="1">
    <source>
        <dbReference type="SAM" id="Phobius"/>
    </source>
</evidence>
<keyword evidence="1" id="KW-1133">Transmembrane helix</keyword>
<dbReference type="Proteomes" id="UP000529783">
    <property type="component" value="Unassembled WGS sequence"/>
</dbReference>
<proteinExistence type="predicted"/>
<keyword evidence="3" id="KW-1185">Reference proteome</keyword>
<accession>A0A7Y9EQ58</accession>
<reference evidence="2 3" key="1">
    <citation type="submission" date="2020-07" db="EMBL/GenBank/DDBJ databases">
        <title>Sequencing the genomes of 1000 actinobacteria strains.</title>
        <authorList>
            <person name="Klenk H.-P."/>
        </authorList>
    </citation>
    <scope>NUCLEOTIDE SEQUENCE [LARGE SCALE GENOMIC DNA]</scope>
    <source>
        <strain evidence="2 3">DSM 40398</strain>
    </source>
</reference>
<sequence length="100" mass="10213">MIKAAKIVNWGQKTHPKMGPLLVLAELLPLVLAATMADVFQALFGFGLIGIKRTVPSMMCFAVCYGALAIAAGPAAAMGGLSGLWGALLSANLVLTAAQS</sequence>
<dbReference type="EMBL" id="JACCBA010000001">
    <property type="protein sequence ID" value="NYD51721.1"/>
    <property type="molecule type" value="Genomic_DNA"/>
</dbReference>
<organism evidence="2 3">
    <name type="scientific">Actinomadura luteofluorescens</name>
    <dbReference type="NCBI Taxonomy" id="46163"/>
    <lineage>
        <taxon>Bacteria</taxon>
        <taxon>Bacillati</taxon>
        <taxon>Actinomycetota</taxon>
        <taxon>Actinomycetes</taxon>
        <taxon>Streptosporangiales</taxon>
        <taxon>Thermomonosporaceae</taxon>
        <taxon>Actinomadura</taxon>
    </lineage>
</organism>
<feature type="transmembrane region" description="Helical" evidence="1">
    <location>
        <begin position="27"/>
        <end position="51"/>
    </location>
</feature>
<comment type="caution">
    <text evidence="2">The sequence shown here is derived from an EMBL/GenBank/DDBJ whole genome shotgun (WGS) entry which is preliminary data.</text>
</comment>
<name>A0A7Y9EQ58_9ACTN</name>
<keyword evidence="1" id="KW-0472">Membrane</keyword>
<keyword evidence="1" id="KW-0812">Transmembrane</keyword>
<protein>
    <submittedName>
        <fullName evidence="2">Uncharacterized protein</fullName>
    </submittedName>
</protein>
<dbReference type="AlphaFoldDB" id="A0A7Y9EQ58"/>